<dbReference type="GeneID" id="129336964"/>
<keyword evidence="1" id="KW-0472">Membrane</keyword>
<dbReference type="CTD" id="84803"/>
<keyword evidence="2" id="KW-1185">Reference proteome</keyword>
<dbReference type="KEGG" id="emc:129336964"/>
<dbReference type="RefSeq" id="XP_054846370.1">
    <property type="nucleotide sequence ID" value="XM_054990395.1"/>
</dbReference>
<proteinExistence type="predicted"/>
<dbReference type="GO" id="GO:0016746">
    <property type="term" value="F:acyltransferase activity"/>
    <property type="evidence" value="ECO:0007669"/>
    <property type="project" value="UniProtKB-KW"/>
</dbReference>
<evidence type="ECO:0000313" key="3">
    <source>
        <dbReference type="RefSeq" id="XP_054846370.1"/>
    </source>
</evidence>
<reference evidence="3" key="1">
    <citation type="submission" date="2025-08" db="UniProtKB">
        <authorList>
            <consortium name="RefSeq"/>
        </authorList>
    </citation>
    <scope>IDENTIFICATION</scope>
    <source>
        <tissue evidence="3">Blood</tissue>
    </source>
</reference>
<keyword evidence="1" id="KW-1133">Transmembrane helix</keyword>
<keyword evidence="1" id="KW-0812">Transmembrane</keyword>
<gene>
    <name evidence="3" type="primary">GPAT3</name>
</gene>
<name>A0AA97JVQ6_EUBMA</name>
<keyword evidence="3" id="KW-0808">Transferase</keyword>
<sequence length="160" mass="18801">MMEFVTGNFWTLCLLVLLTLVVLPSVFGISLGISEAYVKILTRIIQWTTKQIQDELQKKRTLTKHYSPTGIIHRGEITMKEAIASQRREGFEFSDVFYFSKKGLEAIVEDEVTQRFTSEEPISWNLLTRTSINYQYLNLKLTLVWFLGFLFRYLFLVPFR</sequence>
<keyword evidence="3" id="KW-0012">Acyltransferase</keyword>
<accession>A0AA97JVQ6</accession>
<organism evidence="2 3">
    <name type="scientific">Eublepharis macularius</name>
    <name type="common">Leopard gecko</name>
    <name type="synonym">Cyrtodactylus macularius</name>
    <dbReference type="NCBI Taxonomy" id="481883"/>
    <lineage>
        <taxon>Eukaryota</taxon>
        <taxon>Metazoa</taxon>
        <taxon>Chordata</taxon>
        <taxon>Craniata</taxon>
        <taxon>Vertebrata</taxon>
        <taxon>Euteleostomi</taxon>
        <taxon>Lepidosauria</taxon>
        <taxon>Squamata</taxon>
        <taxon>Bifurcata</taxon>
        <taxon>Gekkota</taxon>
        <taxon>Eublepharidae</taxon>
        <taxon>Eublepharinae</taxon>
        <taxon>Eublepharis</taxon>
    </lineage>
</organism>
<protein>
    <submittedName>
        <fullName evidence="3">Glycerol-3-phosphate acyltransferase 3</fullName>
    </submittedName>
</protein>
<evidence type="ECO:0000313" key="2">
    <source>
        <dbReference type="Proteomes" id="UP001190640"/>
    </source>
</evidence>
<feature type="transmembrane region" description="Helical" evidence="1">
    <location>
        <begin position="136"/>
        <end position="155"/>
    </location>
</feature>
<evidence type="ECO:0000256" key="1">
    <source>
        <dbReference type="SAM" id="Phobius"/>
    </source>
</evidence>
<dbReference type="AlphaFoldDB" id="A0AA97JVQ6"/>
<dbReference type="Proteomes" id="UP001190640">
    <property type="component" value="Chromosome 10"/>
</dbReference>